<evidence type="ECO:0000256" key="4">
    <source>
        <dbReference type="ARBA" id="ARBA00022692"/>
    </source>
</evidence>
<feature type="compositionally biased region" description="Acidic residues" evidence="10">
    <location>
        <begin position="265"/>
        <end position="276"/>
    </location>
</feature>
<dbReference type="Proteomes" id="UP000198341">
    <property type="component" value="Chromosome 9"/>
</dbReference>
<evidence type="ECO:0000256" key="6">
    <source>
        <dbReference type="ARBA" id="ARBA00022741"/>
    </source>
</evidence>
<dbReference type="CDD" id="cd03263">
    <property type="entry name" value="ABC_subfamily_A"/>
    <property type="match status" value="2"/>
</dbReference>
<sequence>MSFEATHGDVASSLDRKRQREQFKALLRKNFTLKRRGLWCCSLFELLVPTAFVALMCLPKALVPDEKNHDVLYRSFSIGAGWYPIGQFGSSEEDGGGDTSSSLKGSGWQFTFTPITEETSDIVERAYVNFLCADSRSENADVKNMSFSVPRMVGMGWNERALEQMVTESNEDPSDLEKNKTATAAEMLLTGRIFDEDGVKEWREERCSDTCLQDESGCFKTKWLPILSEFVKGFETEDAMETHRFEKTGEVLAEIVFSSSSSSDGDSDIEDDDDSDTSTSNAFSILDEETRYTIRLNRTHFGGQRKLARATGRQYSTEWEGESEQDYWKRFERSVQLQHAVDQAIVDMKDDKDDGVPKKFSVQIDSSIKPFPAVGYTYNLGGIIAASFIGFVGTIAFQSSAVLVMKTIVVEKELKLREGMKMMGLTDFTYWSSWLVTHWAASMITVTSMTLVGIYPFEYTNQWFQFLFYSVWVLSNILFNFMITTWFDRSLVATIVSLFIYNLSIQPSTQIRIVAPEGSAAWLWTCLLPAGSLNMWGHVLSQLELTRDGITAETWSKSVVENVDVSASSVFAITVFNCFFYGFMTFYFDNVLPKEFGQRKPPWFLFTKSYWFPTTEVHLLKHNNNNNNNQSEIEMRQRYCEPLPEESTESISVENLQKVFPNGVSAVDNLSVAFVPGQVSALLGHNGAGKTTTINILTGAMAQTAGKATINGFDVATQMSSIRLSLGICPQFDVLWPVLTCREHLKLYASLSQNKDVMTDLDESIESALREVDLLNKIDEQSKNLSGGMKRKLSLACAFIGNPSIVFLDEPTSGMDPYSRRFIWDVIRKRAQTGKTIMLTTHFMDEADLLCDRVAIMSAGSLACVGSPVFLKSRFGSGYTLTLAKDLDKESSSRNGDNSAQYLTGLQKEGSRKALHFVRSVVTNSSLISDVGTEVTISLPLGATHLFAELLKKIEHELPTLGFTSYGITCTTLEEVFLKVASNAKHLSIEQKENEEHERRKQHSRANTDSIVDKVHGESMREAFVANYEERAEYVTGSKLLSRQIRFLLWKRYLNWKRTIVTTCLQLLLPCAFFALALFLTTVEFKRDIVYKPVTFSRGAHLDGRDILATYRNNDDIADKVVRNAWPDQRTQITEAFGEQISCRCNCPAPKQEAYYAALTCCMSDPTLVKPKYENNTIATLSNACGYTETQTDVVGFAARDALGNCAKSPIHGVDTQINSSCEASADTSFDGTLLGKFGDKRKPCNLRPSGATCDAIWVDSYVDENGAENKVTGGVYRHTLYTDVTAFHAIGVSTNEANTAILRHRSGNANAKIKTTLKWFESKEKYEDGEIVEEADNALVLMFTAVFSVLGASILTASFAVVPVNERANNTKHLQLVSGVNKTMYWLSHFIADMFQMIIPLIAITIVFAGYNVEMFRGRIGDIFALLFVFLLASIPYAHAGGFFFKTGFTAYVGEIGIVSFLGVITTIAGIILYNLRELNDATKQGSDISKHVFALVVPHYSLGRGLFDLGMLNEQKQRQMFDFDCNCLKFVESDSVGETMWMHYLYLFVNFVTFTFLVCVLERLESVKGRKHISEYKEEKRLKRIRKSEEKNENIRLAAERRRGARQSRGRNGFTERPSSASLGLEEQQLSEQQYQQQLTTVASEQPDEEDEDVVAERRRVLNTESNLTANDGVIIKDLVKSYGSKKANAVDHLSVGMAHSQVFGLLGVNGAGKTTTFKTITGEFAPTSGDALIRDYTSTNTSSGTDRRLLSISNDLTAARQRMGYCPQFDGLQLNLTGREHIKFYAAIRGVPYGSIDSTVSKLLNEIQLTDAADRICGTYSGGMKRKLSVALALVGAPCVVLLDEPSTGMDPEAKRFLWDVISAAAKSRTIVLTSHSMEECEALCHRVGIMVSGQFSCIGSLQHLKNRFSEGYSVTVNFDKSKKPEVVDFSLKELKASIAESHISELKLRVNHTQNEDEIKLWQVFAKLHEVKTSGLIIDYSVSQTTLEQVFVRFASKQGQLE</sequence>
<keyword evidence="8 11" id="KW-1133">Transmembrane helix</keyword>
<dbReference type="GO" id="GO:0140359">
    <property type="term" value="F:ABC-type transporter activity"/>
    <property type="evidence" value="ECO:0007669"/>
    <property type="project" value="InterPro"/>
</dbReference>
<feature type="region of interest" description="Disordered" evidence="10">
    <location>
        <begin position="258"/>
        <end position="282"/>
    </location>
</feature>
<dbReference type="PROSITE" id="PS50893">
    <property type="entry name" value="ABC_TRANSPORTER_2"/>
    <property type="match status" value="2"/>
</dbReference>
<keyword evidence="3" id="KW-0813">Transport</keyword>
<dbReference type="GO" id="GO:0016020">
    <property type="term" value="C:membrane"/>
    <property type="evidence" value="ECO:0007669"/>
    <property type="project" value="UniProtKB-SubCell"/>
</dbReference>
<dbReference type="OrthoDB" id="496966at2759"/>
<dbReference type="FunFam" id="3.40.50.300:FF:000298">
    <property type="entry name" value="ATP-binding cassette sub-family A member 12"/>
    <property type="match status" value="1"/>
</dbReference>
<dbReference type="eggNOG" id="KOG0059">
    <property type="taxonomic scope" value="Eukaryota"/>
</dbReference>
<dbReference type="GO" id="GO:0016887">
    <property type="term" value="F:ATP hydrolysis activity"/>
    <property type="evidence" value="ECO:0007669"/>
    <property type="project" value="InterPro"/>
</dbReference>
<dbReference type="Pfam" id="PF12698">
    <property type="entry name" value="ABC2_membrane_3"/>
    <property type="match status" value="2"/>
</dbReference>
<dbReference type="PANTHER" id="PTHR19229">
    <property type="entry name" value="ATP-BINDING CASSETTE TRANSPORTER SUBFAMILY A ABCA"/>
    <property type="match status" value="1"/>
</dbReference>
<evidence type="ECO:0000259" key="12">
    <source>
        <dbReference type="PROSITE" id="PS50893"/>
    </source>
</evidence>
<keyword evidence="14" id="KW-1185">Reference proteome</keyword>
<dbReference type="GO" id="GO:0005524">
    <property type="term" value="F:ATP binding"/>
    <property type="evidence" value="ECO:0007669"/>
    <property type="project" value="UniProtKB-KW"/>
</dbReference>
<dbReference type="SUPFAM" id="SSF52540">
    <property type="entry name" value="P-loop containing nucleoside triphosphate hydrolases"/>
    <property type="match status" value="2"/>
</dbReference>
<dbReference type="FunFam" id="3.40.50.300:FF:000335">
    <property type="entry name" value="ATP binding cassette subfamily A member 5"/>
    <property type="match status" value="1"/>
</dbReference>
<feature type="region of interest" description="Disordered" evidence="10">
    <location>
        <begin position="1598"/>
        <end position="1630"/>
    </location>
</feature>
<gene>
    <name evidence="13" type="ORF">Bathy09g00660</name>
</gene>
<comment type="subcellular location">
    <subcellularLocation>
        <location evidence="1">Membrane</location>
        <topology evidence="1">Multi-pass membrane protein</topology>
    </subcellularLocation>
</comment>
<dbReference type="PROSITE" id="PS00211">
    <property type="entry name" value="ABC_TRANSPORTER_1"/>
    <property type="match status" value="2"/>
</dbReference>
<reference evidence="13 14" key="1">
    <citation type="submission" date="2011-10" db="EMBL/GenBank/DDBJ databases">
        <authorList>
            <person name="Genoscope - CEA"/>
        </authorList>
    </citation>
    <scope>NUCLEOTIDE SEQUENCE [LARGE SCALE GENOMIC DNA]</scope>
    <source>
        <strain evidence="13 14">RCC 1105</strain>
    </source>
</reference>
<evidence type="ECO:0000256" key="5">
    <source>
        <dbReference type="ARBA" id="ARBA00022737"/>
    </source>
</evidence>
<feature type="transmembrane region" description="Helical" evidence="11">
    <location>
        <begin position="1543"/>
        <end position="1563"/>
    </location>
</feature>
<keyword evidence="6" id="KW-0547">Nucleotide-binding</keyword>
<feature type="domain" description="ABC transporter" evidence="12">
    <location>
        <begin position="651"/>
        <end position="884"/>
    </location>
</feature>
<keyword evidence="9 11" id="KW-0472">Membrane</keyword>
<feature type="transmembrane region" description="Helical" evidence="11">
    <location>
        <begin position="1424"/>
        <end position="1446"/>
    </location>
</feature>
<evidence type="ECO:0000256" key="8">
    <source>
        <dbReference type="ARBA" id="ARBA00022989"/>
    </source>
</evidence>
<feature type="transmembrane region" description="Helical" evidence="11">
    <location>
        <begin position="1453"/>
        <end position="1475"/>
    </location>
</feature>
<accession>K8FEY5</accession>
<feature type="region of interest" description="Disordered" evidence="10">
    <location>
        <begin position="989"/>
        <end position="1008"/>
    </location>
</feature>
<dbReference type="GeneID" id="19013573"/>
<dbReference type="InterPro" id="IPR017871">
    <property type="entry name" value="ABC_transporter-like_CS"/>
</dbReference>
<dbReference type="EMBL" id="FO082270">
    <property type="protein sequence ID" value="CCO66671.1"/>
    <property type="molecule type" value="Genomic_DNA"/>
</dbReference>
<dbReference type="GO" id="GO:0005319">
    <property type="term" value="F:lipid transporter activity"/>
    <property type="evidence" value="ECO:0007669"/>
    <property type="project" value="TreeGrafter"/>
</dbReference>
<dbReference type="InterPro" id="IPR013525">
    <property type="entry name" value="ABC2_TM"/>
</dbReference>
<evidence type="ECO:0000256" key="1">
    <source>
        <dbReference type="ARBA" id="ARBA00004141"/>
    </source>
</evidence>
<feature type="transmembrane region" description="Helical" evidence="11">
    <location>
        <begin position="1386"/>
        <end position="1412"/>
    </location>
</feature>
<keyword evidence="4 11" id="KW-0812">Transmembrane</keyword>
<dbReference type="KEGG" id="bpg:Bathy09g00660"/>
<feature type="transmembrane region" description="Helical" evidence="11">
    <location>
        <begin position="430"/>
        <end position="457"/>
    </location>
</feature>
<feature type="domain" description="ABC transporter" evidence="12">
    <location>
        <begin position="1676"/>
        <end position="1921"/>
    </location>
</feature>
<evidence type="ECO:0000313" key="14">
    <source>
        <dbReference type="Proteomes" id="UP000198341"/>
    </source>
</evidence>
<dbReference type="Gene3D" id="3.40.50.300">
    <property type="entry name" value="P-loop containing nucleotide triphosphate hydrolases"/>
    <property type="match status" value="2"/>
</dbReference>
<evidence type="ECO:0000313" key="13">
    <source>
        <dbReference type="EMBL" id="CCO66671.1"/>
    </source>
</evidence>
<organism evidence="13 14">
    <name type="scientific">Bathycoccus prasinos</name>
    <dbReference type="NCBI Taxonomy" id="41875"/>
    <lineage>
        <taxon>Eukaryota</taxon>
        <taxon>Viridiplantae</taxon>
        <taxon>Chlorophyta</taxon>
        <taxon>Mamiellophyceae</taxon>
        <taxon>Mamiellales</taxon>
        <taxon>Bathycoccaceae</taxon>
        <taxon>Bathycoccus</taxon>
    </lineage>
</organism>
<dbReference type="SMART" id="SM00382">
    <property type="entry name" value="AAA"/>
    <property type="match status" value="2"/>
</dbReference>
<keyword evidence="7 13" id="KW-0067">ATP-binding</keyword>
<dbReference type="InterPro" id="IPR027417">
    <property type="entry name" value="P-loop_NTPase"/>
</dbReference>
<protein>
    <submittedName>
        <fullName evidence="13">ATP-binding cassette superfamily</fullName>
    </submittedName>
</protein>
<feature type="transmembrane region" description="Helical" evidence="11">
    <location>
        <begin position="1340"/>
        <end position="1365"/>
    </location>
</feature>
<feature type="transmembrane region" description="Helical" evidence="11">
    <location>
        <begin position="565"/>
        <end position="588"/>
    </location>
</feature>
<evidence type="ECO:0000256" key="9">
    <source>
        <dbReference type="ARBA" id="ARBA00023136"/>
    </source>
</evidence>
<feature type="compositionally biased region" description="Basic and acidic residues" evidence="10">
    <location>
        <begin position="989"/>
        <end position="999"/>
    </location>
</feature>
<dbReference type="RefSeq" id="XP_007511111.1">
    <property type="nucleotide sequence ID" value="XM_007511049.1"/>
</dbReference>
<dbReference type="Pfam" id="PF00005">
    <property type="entry name" value="ABC_tran"/>
    <property type="match status" value="2"/>
</dbReference>
<dbReference type="InterPro" id="IPR026082">
    <property type="entry name" value="ABCA"/>
</dbReference>
<evidence type="ECO:0000256" key="7">
    <source>
        <dbReference type="ARBA" id="ARBA00022840"/>
    </source>
</evidence>
<evidence type="ECO:0000256" key="11">
    <source>
        <dbReference type="SAM" id="Phobius"/>
    </source>
</evidence>
<dbReference type="InterPro" id="IPR003439">
    <property type="entry name" value="ABC_transporter-like_ATP-bd"/>
</dbReference>
<keyword evidence="5" id="KW-0677">Repeat</keyword>
<proteinExistence type="inferred from homology"/>
<dbReference type="InterPro" id="IPR003593">
    <property type="entry name" value="AAA+_ATPase"/>
</dbReference>
<feature type="compositionally biased region" description="Low complexity" evidence="10">
    <location>
        <begin position="1621"/>
        <end position="1630"/>
    </location>
</feature>
<name>K8FEY5_9CHLO</name>
<evidence type="ECO:0000256" key="2">
    <source>
        <dbReference type="ARBA" id="ARBA00008526"/>
    </source>
</evidence>
<evidence type="ECO:0000256" key="3">
    <source>
        <dbReference type="ARBA" id="ARBA00022448"/>
    </source>
</evidence>
<evidence type="ECO:0000256" key="10">
    <source>
        <dbReference type="SAM" id="MobiDB-lite"/>
    </source>
</evidence>
<comment type="similarity">
    <text evidence="2">Belongs to the ABC transporter superfamily. ABCA family. CPR flippase (TC 3.A.1.211) subfamily.</text>
</comment>
<dbReference type="PANTHER" id="PTHR19229:SF250">
    <property type="entry name" value="ABC TRANSPORTER DOMAIN-CONTAINING PROTEIN-RELATED"/>
    <property type="match status" value="1"/>
</dbReference>
<feature type="region of interest" description="Disordered" evidence="10">
    <location>
        <begin position="1636"/>
        <end position="1655"/>
    </location>
</feature>
<feature type="transmembrane region" description="Helical" evidence="11">
    <location>
        <begin position="376"/>
        <end position="409"/>
    </location>
</feature>